<keyword evidence="3" id="KW-1185">Reference proteome</keyword>
<reference evidence="2 3" key="1">
    <citation type="submission" date="2024-01" db="EMBL/GenBank/DDBJ databases">
        <title>The complete chloroplast genome sequence of Lithospermum erythrorhizon: insights into the phylogenetic relationship among Boraginaceae species and the maternal lineages of purple gromwells.</title>
        <authorList>
            <person name="Okada T."/>
            <person name="Watanabe K."/>
        </authorList>
    </citation>
    <scope>NUCLEOTIDE SEQUENCE [LARGE SCALE GENOMIC DNA]</scope>
</reference>
<evidence type="ECO:0000313" key="2">
    <source>
        <dbReference type="EMBL" id="GAA0167613.1"/>
    </source>
</evidence>
<keyword evidence="1" id="KW-0732">Signal</keyword>
<evidence type="ECO:0000313" key="3">
    <source>
        <dbReference type="Proteomes" id="UP001454036"/>
    </source>
</evidence>
<dbReference type="Proteomes" id="UP001454036">
    <property type="component" value="Unassembled WGS sequence"/>
</dbReference>
<accession>A0AAV3QYC7</accession>
<dbReference type="AlphaFoldDB" id="A0AAV3QYC7"/>
<comment type="caution">
    <text evidence="2">The sequence shown here is derived from an EMBL/GenBank/DDBJ whole genome shotgun (WGS) entry which is preliminary data.</text>
</comment>
<feature type="signal peptide" evidence="1">
    <location>
        <begin position="1"/>
        <end position="19"/>
    </location>
</feature>
<sequence length="92" mass="9863">MVNLDEALLFSSLLFSGTAVPDPDGDVLATGQEHVVLFLSSDLGRIKSFNPSLLSPLEVSTPPLLNLPEVLSHQGSFPGEVFDNHHQGVQLL</sequence>
<dbReference type="EMBL" id="BAABME010006156">
    <property type="protein sequence ID" value="GAA0167613.1"/>
    <property type="molecule type" value="Genomic_DNA"/>
</dbReference>
<evidence type="ECO:0000256" key="1">
    <source>
        <dbReference type="SAM" id="SignalP"/>
    </source>
</evidence>
<feature type="chain" id="PRO_5043921031" evidence="1">
    <location>
        <begin position="20"/>
        <end position="92"/>
    </location>
</feature>
<gene>
    <name evidence="2" type="ORF">LIER_22501</name>
</gene>
<proteinExistence type="predicted"/>
<name>A0AAV3QYC7_LITER</name>
<organism evidence="2 3">
    <name type="scientific">Lithospermum erythrorhizon</name>
    <name type="common">Purple gromwell</name>
    <name type="synonym">Lithospermum officinale var. erythrorhizon</name>
    <dbReference type="NCBI Taxonomy" id="34254"/>
    <lineage>
        <taxon>Eukaryota</taxon>
        <taxon>Viridiplantae</taxon>
        <taxon>Streptophyta</taxon>
        <taxon>Embryophyta</taxon>
        <taxon>Tracheophyta</taxon>
        <taxon>Spermatophyta</taxon>
        <taxon>Magnoliopsida</taxon>
        <taxon>eudicotyledons</taxon>
        <taxon>Gunneridae</taxon>
        <taxon>Pentapetalae</taxon>
        <taxon>asterids</taxon>
        <taxon>lamiids</taxon>
        <taxon>Boraginales</taxon>
        <taxon>Boraginaceae</taxon>
        <taxon>Boraginoideae</taxon>
        <taxon>Lithospermeae</taxon>
        <taxon>Lithospermum</taxon>
    </lineage>
</organism>
<protein>
    <submittedName>
        <fullName evidence="2">Uncharacterized protein</fullName>
    </submittedName>
</protein>